<keyword evidence="4 7" id="KW-1133">Transmembrane helix</keyword>
<evidence type="ECO:0000256" key="1">
    <source>
        <dbReference type="ARBA" id="ARBA00004651"/>
    </source>
</evidence>
<dbReference type="SUPFAM" id="SSF81342">
    <property type="entry name" value="Transmembrane di-heme cytochromes"/>
    <property type="match status" value="1"/>
</dbReference>
<gene>
    <name evidence="9" type="ORF">GCM10007935_06520</name>
</gene>
<evidence type="ECO:0000256" key="6">
    <source>
        <dbReference type="SAM" id="MobiDB-lite"/>
    </source>
</evidence>
<evidence type="ECO:0000256" key="2">
    <source>
        <dbReference type="ARBA" id="ARBA00022475"/>
    </source>
</evidence>
<evidence type="ECO:0000259" key="8">
    <source>
        <dbReference type="Pfam" id="PF01292"/>
    </source>
</evidence>
<evidence type="ECO:0000256" key="3">
    <source>
        <dbReference type="ARBA" id="ARBA00022692"/>
    </source>
</evidence>
<feature type="region of interest" description="Disordered" evidence="6">
    <location>
        <begin position="1"/>
        <end position="26"/>
    </location>
</feature>
<dbReference type="PANTHER" id="PTHR30485">
    <property type="entry name" value="NI/FE-HYDROGENASE 1 B-TYPE CYTOCHROME SUBUNIT"/>
    <property type="match status" value="1"/>
</dbReference>
<dbReference type="Proteomes" id="UP001156903">
    <property type="component" value="Unassembled WGS sequence"/>
</dbReference>
<reference evidence="10" key="1">
    <citation type="journal article" date="2019" name="Int. J. Syst. Evol. Microbiol.">
        <title>The Global Catalogue of Microorganisms (GCM) 10K type strain sequencing project: providing services to taxonomists for standard genome sequencing and annotation.</title>
        <authorList>
            <consortium name="The Broad Institute Genomics Platform"/>
            <consortium name="The Broad Institute Genome Sequencing Center for Infectious Disease"/>
            <person name="Wu L."/>
            <person name="Ma J."/>
        </authorList>
    </citation>
    <scope>NUCLEOTIDE SEQUENCE [LARGE SCALE GENOMIC DNA]</scope>
    <source>
        <strain evidence="10">NBRC 109341</strain>
    </source>
</reference>
<dbReference type="InterPro" id="IPR016174">
    <property type="entry name" value="Di-haem_cyt_TM"/>
</dbReference>
<feature type="transmembrane region" description="Helical" evidence="7">
    <location>
        <begin position="63"/>
        <end position="80"/>
    </location>
</feature>
<feature type="transmembrane region" description="Helical" evidence="7">
    <location>
        <begin position="35"/>
        <end position="51"/>
    </location>
</feature>
<dbReference type="Pfam" id="PF01292">
    <property type="entry name" value="Ni_hydr_CYTB"/>
    <property type="match status" value="1"/>
</dbReference>
<accession>A0ABQ6C0V9</accession>
<dbReference type="InterPro" id="IPR051542">
    <property type="entry name" value="Hydrogenase_cytochrome"/>
</dbReference>
<keyword evidence="10" id="KW-1185">Reference proteome</keyword>
<evidence type="ECO:0000256" key="4">
    <source>
        <dbReference type="ARBA" id="ARBA00022989"/>
    </source>
</evidence>
<dbReference type="PANTHER" id="PTHR30485:SF2">
    <property type="entry name" value="BLL0597 PROTEIN"/>
    <property type="match status" value="1"/>
</dbReference>
<dbReference type="Gene3D" id="1.20.950.20">
    <property type="entry name" value="Transmembrane di-heme cytochromes, Chain C"/>
    <property type="match status" value="1"/>
</dbReference>
<sequence>MHTPSSDTLAGAPASTAAPRAAAPTRRVTDAPTRLFHALFALCFLGAYLTADSEHWRRVHVTLGYALAGLLVFRVLYGTIGPRHARLGLLWRRLAGAPAWGRSLMAAWHQRSFATGAMRQGQNLLMALAMGALLLLALPVALSGYATYNDWGGHWLEELHEFLAEAMLMAVFAHLALLAGLSLLRGSNLARPMLNGRVEGRGPDLVPNDRRWLAAWLLLAVLGYFAWEGWHAPVGQALSGWLLP</sequence>
<keyword evidence="5 7" id="KW-0472">Membrane</keyword>
<keyword evidence="3 7" id="KW-0812">Transmembrane</keyword>
<feature type="domain" description="Cytochrome b561 bacterial/Ni-hydrogenase" evidence="8">
    <location>
        <begin position="29"/>
        <end position="196"/>
    </location>
</feature>
<feature type="transmembrane region" description="Helical" evidence="7">
    <location>
        <begin position="211"/>
        <end position="227"/>
    </location>
</feature>
<protein>
    <recommendedName>
        <fullName evidence="8">Cytochrome b561 bacterial/Ni-hydrogenase domain-containing protein</fullName>
    </recommendedName>
</protein>
<evidence type="ECO:0000313" key="9">
    <source>
        <dbReference type="EMBL" id="GLS13223.1"/>
    </source>
</evidence>
<feature type="compositionally biased region" description="Low complexity" evidence="6">
    <location>
        <begin position="10"/>
        <end position="26"/>
    </location>
</feature>
<name>A0ABQ6C0V9_9BURK</name>
<dbReference type="InterPro" id="IPR011577">
    <property type="entry name" value="Cyt_b561_bac/Ni-Hgenase"/>
</dbReference>
<feature type="transmembrane region" description="Helical" evidence="7">
    <location>
        <begin position="166"/>
        <end position="184"/>
    </location>
</feature>
<dbReference type="EMBL" id="BSPB01000003">
    <property type="protein sequence ID" value="GLS13223.1"/>
    <property type="molecule type" value="Genomic_DNA"/>
</dbReference>
<organism evidence="9 10">
    <name type="scientific">Hydrogenophaga electricum</name>
    <dbReference type="NCBI Taxonomy" id="1230953"/>
    <lineage>
        <taxon>Bacteria</taxon>
        <taxon>Pseudomonadati</taxon>
        <taxon>Pseudomonadota</taxon>
        <taxon>Betaproteobacteria</taxon>
        <taxon>Burkholderiales</taxon>
        <taxon>Comamonadaceae</taxon>
        <taxon>Hydrogenophaga</taxon>
    </lineage>
</organism>
<dbReference type="RefSeq" id="WP_284306679.1">
    <property type="nucleotide sequence ID" value="NZ_BSPB01000003.1"/>
</dbReference>
<keyword evidence="2" id="KW-1003">Cell membrane</keyword>
<proteinExistence type="predicted"/>
<comment type="caution">
    <text evidence="9">The sequence shown here is derived from an EMBL/GenBank/DDBJ whole genome shotgun (WGS) entry which is preliminary data.</text>
</comment>
<evidence type="ECO:0000256" key="5">
    <source>
        <dbReference type="ARBA" id="ARBA00023136"/>
    </source>
</evidence>
<feature type="transmembrane region" description="Helical" evidence="7">
    <location>
        <begin position="124"/>
        <end position="146"/>
    </location>
</feature>
<evidence type="ECO:0000313" key="10">
    <source>
        <dbReference type="Proteomes" id="UP001156903"/>
    </source>
</evidence>
<evidence type="ECO:0000256" key="7">
    <source>
        <dbReference type="SAM" id="Phobius"/>
    </source>
</evidence>
<comment type="subcellular location">
    <subcellularLocation>
        <location evidence="1">Cell membrane</location>
        <topology evidence="1">Multi-pass membrane protein</topology>
    </subcellularLocation>
</comment>